<evidence type="ECO:0000313" key="6">
    <source>
        <dbReference type="EMBL" id="MDN3611705.1"/>
    </source>
</evidence>
<evidence type="ECO:0000256" key="4">
    <source>
        <dbReference type="ARBA" id="ARBA00023239"/>
    </source>
</evidence>
<dbReference type="PANTHER" id="PTHR33337:SF40">
    <property type="entry name" value="CENP-V_GFA DOMAIN-CONTAINING PROTEIN-RELATED"/>
    <property type="match status" value="1"/>
</dbReference>
<dbReference type="PANTHER" id="PTHR33337">
    <property type="entry name" value="GFA DOMAIN-CONTAINING PROTEIN"/>
    <property type="match status" value="1"/>
</dbReference>
<dbReference type="InterPro" id="IPR006913">
    <property type="entry name" value="CENP-V/GFA"/>
</dbReference>
<evidence type="ECO:0000259" key="5">
    <source>
        <dbReference type="PROSITE" id="PS51891"/>
    </source>
</evidence>
<dbReference type="Proteomes" id="UP001238540">
    <property type="component" value="Unassembled WGS sequence"/>
</dbReference>
<reference evidence="7" key="1">
    <citation type="journal article" date="2019" name="Int. J. Syst. Evol. Microbiol.">
        <title>The Global Catalogue of Microorganisms (GCM) 10K type strain sequencing project: providing services to taxonomists for standard genome sequencing and annotation.</title>
        <authorList>
            <consortium name="The Broad Institute Genomics Platform"/>
            <consortium name="The Broad Institute Genome Sequencing Center for Infectious Disease"/>
            <person name="Wu L."/>
            <person name="Ma J."/>
        </authorList>
    </citation>
    <scope>NUCLEOTIDE SEQUENCE [LARGE SCALE GENOMIC DNA]</scope>
    <source>
        <strain evidence="7">CECT 7398</strain>
    </source>
</reference>
<keyword evidence="3" id="KW-0862">Zinc</keyword>
<keyword evidence="7" id="KW-1185">Reference proteome</keyword>
<dbReference type="EMBL" id="JAUFQC010000027">
    <property type="protein sequence ID" value="MDN3611705.1"/>
    <property type="molecule type" value="Genomic_DNA"/>
</dbReference>
<evidence type="ECO:0000256" key="2">
    <source>
        <dbReference type="ARBA" id="ARBA00022723"/>
    </source>
</evidence>
<keyword evidence="2" id="KW-0479">Metal-binding</keyword>
<evidence type="ECO:0000256" key="3">
    <source>
        <dbReference type="ARBA" id="ARBA00022833"/>
    </source>
</evidence>
<dbReference type="InterPro" id="IPR011057">
    <property type="entry name" value="Mss4-like_sf"/>
</dbReference>
<dbReference type="SUPFAM" id="SSF51316">
    <property type="entry name" value="Mss4-like"/>
    <property type="match status" value="1"/>
</dbReference>
<proteinExistence type="inferred from homology"/>
<dbReference type="PROSITE" id="PS51891">
    <property type="entry name" value="CENP_V_GFA"/>
    <property type="match status" value="1"/>
</dbReference>
<organism evidence="6 7">
    <name type="scientific">Vibrio ostreicida</name>
    <dbReference type="NCBI Taxonomy" id="526588"/>
    <lineage>
        <taxon>Bacteria</taxon>
        <taxon>Pseudomonadati</taxon>
        <taxon>Pseudomonadota</taxon>
        <taxon>Gammaproteobacteria</taxon>
        <taxon>Vibrionales</taxon>
        <taxon>Vibrionaceae</taxon>
        <taxon>Vibrio</taxon>
    </lineage>
</organism>
<protein>
    <submittedName>
        <fullName evidence="6">GFA family protein</fullName>
    </submittedName>
</protein>
<comment type="caution">
    <text evidence="6">The sequence shown here is derived from an EMBL/GenBank/DDBJ whole genome shotgun (WGS) entry which is preliminary data.</text>
</comment>
<gene>
    <name evidence="6" type="ORF">QWZ16_19070</name>
</gene>
<sequence>MTFPITVSCQCGQVTYTLKAAPLKVIACHCQQCQTLSTSAYSITATVKAQDIHFKGQLSEWRRVANSGNTNVAKFCPACGNRVYHFNPEIPTLVRLKLKPSGAVFERLFEPQMHIWMSEKQVWVTVPETIPCFDKQPTL</sequence>
<dbReference type="Pfam" id="PF04828">
    <property type="entry name" value="GFA"/>
    <property type="match status" value="1"/>
</dbReference>
<dbReference type="Gene3D" id="3.90.1590.10">
    <property type="entry name" value="glutathione-dependent formaldehyde- activating enzyme (gfa)"/>
    <property type="match status" value="1"/>
</dbReference>
<feature type="domain" description="CENP-V/GFA" evidence="5">
    <location>
        <begin position="5"/>
        <end position="117"/>
    </location>
</feature>
<evidence type="ECO:0000256" key="1">
    <source>
        <dbReference type="ARBA" id="ARBA00005495"/>
    </source>
</evidence>
<evidence type="ECO:0000313" key="7">
    <source>
        <dbReference type="Proteomes" id="UP001238540"/>
    </source>
</evidence>
<comment type="similarity">
    <text evidence="1">Belongs to the Gfa family.</text>
</comment>
<name>A0ABT8C077_9VIBR</name>
<keyword evidence="4" id="KW-0456">Lyase</keyword>
<dbReference type="RefSeq" id="WP_076588628.1">
    <property type="nucleotide sequence ID" value="NZ_JABEYA020000014.1"/>
</dbReference>
<accession>A0ABT8C077</accession>